<dbReference type="GO" id="GO:0003677">
    <property type="term" value="F:DNA binding"/>
    <property type="evidence" value="ECO:0007669"/>
    <property type="project" value="TreeGrafter"/>
</dbReference>
<protein>
    <submittedName>
        <fullName evidence="2">Uncharacterized protein</fullName>
    </submittedName>
</protein>
<name>A0A166I9F5_9AGAM</name>
<evidence type="ECO:0000313" key="3">
    <source>
        <dbReference type="Proteomes" id="UP000076798"/>
    </source>
</evidence>
<gene>
    <name evidence="2" type="ORF">SISSUDRAFT_957573</name>
</gene>
<dbReference type="Pfam" id="PF09729">
    <property type="entry name" value="Gti1_Pac2"/>
    <property type="match status" value="1"/>
</dbReference>
<feature type="non-terminal residue" evidence="2">
    <location>
        <position position="182"/>
    </location>
</feature>
<organism evidence="2 3">
    <name type="scientific">Sistotremastrum suecicum HHB10207 ss-3</name>
    <dbReference type="NCBI Taxonomy" id="1314776"/>
    <lineage>
        <taxon>Eukaryota</taxon>
        <taxon>Fungi</taxon>
        <taxon>Dikarya</taxon>
        <taxon>Basidiomycota</taxon>
        <taxon>Agaricomycotina</taxon>
        <taxon>Agaricomycetes</taxon>
        <taxon>Sistotremastrales</taxon>
        <taxon>Sistotremastraceae</taxon>
        <taxon>Sistotremastrum</taxon>
    </lineage>
</organism>
<dbReference type="OrthoDB" id="5572844at2759"/>
<feature type="compositionally biased region" description="Basic and acidic residues" evidence="1">
    <location>
        <begin position="100"/>
        <end position="114"/>
    </location>
</feature>
<dbReference type="PANTHER" id="PTHR28027">
    <property type="entry name" value="TRANSCRIPTIONAL REGULATOR MIT1"/>
    <property type="match status" value="1"/>
</dbReference>
<reference evidence="2 3" key="1">
    <citation type="journal article" date="2016" name="Mol. Biol. Evol.">
        <title>Comparative Genomics of Early-Diverging Mushroom-Forming Fungi Provides Insights into the Origins of Lignocellulose Decay Capabilities.</title>
        <authorList>
            <person name="Nagy L.G."/>
            <person name="Riley R."/>
            <person name="Tritt A."/>
            <person name="Adam C."/>
            <person name="Daum C."/>
            <person name="Floudas D."/>
            <person name="Sun H."/>
            <person name="Yadav J.S."/>
            <person name="Pangilinan J."/>
            <person name="Larsson K.H."/>
            <person name="Matsuura K."/>
            <person name="Barry K."/>
            <person name="Labutti K."/>
            <person name="Kuo R."/>
            <person name="Ohm R.A."/>
            <person name="Bhattacharya S.S."/>
            <person name="Shirouzu T."/>
            <person name="Yoshinaga Y."/>
            <person name="Martin F.M."/>
            <person name="Grigoriev I.V."/>
            <person name="Hibbett D.S."/>
        </authorList>
    </citation>
    <scope>NUCLEOTIDE SEQUENCE [LARGE SCALE GENOMIC DNA]</scope>
    <source>
        <strain evidence="2 3">HHB10207 ss-3</strain>
    </source>
</reference>
<keyword evidence="3" id="KW-1185">Reference proteome</keyword>
<sequence>MQPPTLVNTRIRSVEDALKVFHAVNLEILPMIHRRLGPAERQEVRPGNVYVWEERSPNSEQVGLGIERWTDGRQYQPSRVKDEFLLYLAKPDASSSSTSDHSRQPDNTGDENRLIKQTYSVYVTDSEPRRKWHLTAYYTPAMLQYLHTIDAHPLVGMLQVPEGAYVSARIPRHPAPRSRNSE</sequence>
<dbReference type="EMBL" id="KV428007">
    <property type="protein sequence ID" value="KZT43535.1"/>
    <property type="molecule type" value="Genomic_DNA"/>
</dbReference>
<dbReference type="Proteomes" id="UP000076798">
    <property type="component" value="Unassembled WGS sequence"/>
</dbReference>
<accession>A0A166I9F5</accession>
<dbReference type="InterPro" id="IPR018608">
    <property type="entry name" value="Gti1/Pac2"/>
</dbReference>
<dbReference type="PANTHER" id="PTHR28027:SF1">
    <property type="entry name" value="CAMP INDEPENDENT REGULATORY PROTEIN (AFU_ORTHOLOGUE AFUA_3G09640)"/>
    <property type="match status" value="1"/>
</dbReference>
<feature type="region of interest" description="Disordered" evidence="1">
    <location>
        <begin position="92"/>
        <end position="114"/>
    </location>
</feature>
<dbReference type="AlphaFoldDB" id="A0A166I9F5"/>
<proteinExistence type="predicted"/>
<evidence type="ECO:0000313" key="2">
    <source>
        <dbReference type="EMBL" id="KZT43535.1"/>
    </source>
</evidence>
<evidence type="ECO:0000256" key="1">
    <source>
        <dbReference type="SAM" id="MobiDB-lite"/>
    </source>
</evidence>